<protein>
    <submittedName>
        <fullName evidence="5">Scm-like with four mbt domains 1</fullName>
    </submittedName>
</protein>
<feature type="repeat" description="MBT" evidence="2">
    <location>
        <begin position="177"/>
        <end position="284"/>
    </location>
</feature>
<dbReference type="Proteomes" id="UP000095287">
    <property type="component" value="Unplaced"/>
</dbReference>
<evidence type="ECO:0000256" key="2">
    <source>
        <dbReference type="PROSITE-ProRule" id="PRU00459"/>
    </source>
</evidence>
<accession>A0A1I7ZA72</accession>
<proteinExistence type="predicted"/>
<dbReference type="GO" id="GO:0042393">
    <property type="term" value="F:histone binding"/>
    <property type="evidence" value="ECO:0007669"/>
    <property type="project" value="TreeGrafter"/>
</dbReference>
<evidence type="ECO:0000256" key="3">
    <source>
        <dbReference type="SAM" id="MobiDB-lite"/>
    </source>
</evidence>
<feature type="region of interest" description="Disordered" evidence="3">
    <location>
        <begin position="392"/>
        <end position="423"/>
    </location>
</feature>
<dbReference type="SMART" id="SM00561">
    <property type="entry name" value="MBT"/>
    <property type="match status" value="2"/>
</dbReference>
<dbReference type="InterPro" id="IPR050548">
    <property type="entry name" value="PcG_chromatin_remod_factors"/>
</dbReference>
<dbReference type="PROSITE" id="PS51079">
    <property type="entry name" value="MBT"/>
    <property type="match status" value="2"/>
</dbReference>
<keyword evidence="4" id="KW-1185">Reference proteome</keyword>
<sequence length="423" mass="48530">MFAELRKNSRRLIVETNLDELGSNKRWIAKVVQIAGYHCKLQLMLTDTLQPVEFWVNWGSMDVQPEMTEDELREQVSKIRSSKWVLETAGYSDQLKMLHTERLRDTQRVEVLNSNGTAEVRPARVKNIIGNRVWLNISSLDIVVETDDNGDIVIDEDDVQMLHGIFLHVESPMIFPVGWKENPSYEEIDAGPEQFAPPDDFKPKGTWKEGYCLEVLDPLEARVTMLQSLRAAYVKKVLSDGYLEIAFECGPEDEKERTLPIHSTSALLFPPGYAEEYGIELVKPNKESPWHNYINQWNKGERFHPEETLFHPVPSAEEMKQKFPIGAKLEVADLSTLQKDIYPAEVRDTKGRIVVIAFDGYASEFDQMFHHRSPYLNPLGWCEMVGNFLVTPPKPSEQPKKARRPSTNRTSEGSAKKRRTEKS</sequence>
<dbReference type="PANTHER" id="PTHR12247">
    <property type="entry name" value="POLYCOMB GROUP PROTEIN"/>
    <property type="match status" value="1"/>
</dbReference>
<organism evidence="4 5">
    <name type="scientific">Steinernema glaseri</name>
    <dbReference type="NCBI Taxonomy" id="37863"/>
    <lineage>
        <taxon>Eukaryota</taxon>
        <taxon>Metazoa</taxon>
        <taxon>Ecdysozoa</taxon>
        <taxon>Nematoda</taxon>
        <taxon>Chromadorea</taxon>
        <taxon>Rhabditida</taxon>
        <taxon>Tylenchina</taxon>
        <taxon>Panagrolaimomorpha</taxon>
        <taxon>Strongyloidoidea</taxon>
        <taxon>Steinernematidae</taxon>
        <taxon>Steinernema</taxon>
    </lineage>
</organism>
<evidence type="ECO:0000313" key="4">
    <source>
        <dbReference type="Proteomes" id="UP000095287"/>
    </source>
</evidence>
<dbReference type="GO" id="GO:0005634">
    <property type="term" value="C:nucleus"/>
    <property type="evidence" value="ECO:0007669"/>
    <property type="project" value="InterPro"/>
</dbReference>
<dbReference type="AlphaFoldDB" id="A0A1I7ZA72"/>
<dbReference type="WBParaSite" id="L893_g24367.t1">
    <property type="protein sequence ID" value="L893_g24367.t1"/>
    <property type="gene ID" value="L893_g24367"/>
</dbReference>
<keyword evidence="1" id="KW-0677">Repeat</keyword>
<dbReference type="Pfam" id="PF02820">
    <property type="entry name" value="MBT"/>
    <property type="match status" value="3"/>
</dbReference>
<dbReference type="GO" id="GO:0045892">
    <property type="term" value="P:negative regulation of DNA-templated transcription"/>
    <property type="evidence" value="ECO:0007669"/>
    <property type="project" value="TreeGrafter"/>
</dbReference>
<feature type="repeat" description="MBT" evidence="2">
    <location>
        <begin position="288"/>
        <end position="392"/>
    </location>
</feature>
<evidence type="ECO:0000313" key="5">
    <source>
        <dbReference type="WBParaSite" id="L893_g24367.t1"/>
    </source>
</evidence>
<dbReference type="SUPFAM" id="SSF63748">
    <property type="entry name" value="Tudor/PWWP/MBT"/>
    <property type="match status" value="3"/>
</dbReference>
<evidence type="ECO:0000256" key="1">
    <source>
        <dbReference type="ARBA" id="ARBA00022737"/>
    </source>
</evidence>
<dbReference type="Gene3D" id="2.30.30.140">
    <property type="match status" value="3"/>
</dbReference>
<name>A0A1I7ZA72_9BILA</name>
<dbReference type="GO" id="GO:0003682">
    <property type="term" value="F:chromatin binding"/>
    <property type="evidence" value="ECO:0007669"/>
    <property type="project" value="TreeGrafter"/>
</dbReference>
<reference evidence="5" key="1">
    <citation type="submission" date="2016-11" db="UniProtKB">
        <authorList>
            <consortium name="WormBaseParasite"/>
        </authorList>
    </citation>
    <scope>IDENTIFICATION</scope>
</reference>
<dbReference type="InterPro" id="IPR004092">
    <property type="entry name" value="Mbt"/>
</dbReference>
<dbReference type="PANTHER" id="PTHR12247:SF139">
    <property type="entry name" value="ATHERIN-RELATED"/>
    <property type="match status" value="1"/>
</dbReference>